<proteinExistence type="predicted"/>
<dbReference type="AlphaFoldDB" id="A0A427BAV5"/>
<feature type="region of interest" description="Disordered" evidence="1">
    <location>
        <begin position="61"/>
        <end position="83"/>
    </location>
</feature>
<evidence type="ECO:0000313" key="2">
    <source>
        <dbReference type="EMBL" id="RRT85506.1"/>
    </source>
</evidence>
<gene>
    <name evidence="2" type="ORF">B296_00009566</name>
</gene>
<dbReference type="EMBL" id="AMZH03000104">
    <property type="protein sequence ID" value="RRT85506.1"/>
    <property type="molecule type" value="Genomic_DNA"/>
</dbReference>
<feature type="compositionally biased region" description="Basic and acidic residues" evidence="1">
    <location>
        <begin position="65"/>
        <end position="79"/>
    </location>
</feature>
<accession>A0A427BAV5</accession>
<dbReference type="Proteomes" id="UP000287651">
    <property type="component" value="Unassembled WGS sequence"/>
</dbReference>
<evidence type="ECO:0000256" key="1">
    <source>
        <dbReference type="SAM" id="MobiDB-lite"/>
    </source>
</evidence>
<protein>
    <submittedName>
        <fullName evidence="2">Uncharacterized protein</fullName>
    </submittedName>
</protein>
<comment type="caution">
    <text evidence="2">The sequence shown here is derived from an EMBL/GenBank/DDBJ whole genome shotgun (WGS) entry which is preliminary data.</text>
</comment>
<name>A0A427BAV5_ENSVE</name>
<evidence type="ECO:0000313" key="3">
    <source>
        <dbReference type="Proteomes" id="UP000287651"/>
    </source>
</evidence>
<reference evidence="2 3" key="1">
    <citation type="journal article" date="2014" name="Agronomy (Basel)">
        <title>A Draft Genome Sequence for Ensete ventricosum, the Drought-Tolerant Tree Against Hunger.</title>
        <authorList>
            <person name="Harrison J."/>
            <person name="Moore K.A."/>
            <person name="Paszkiewicz K."/>
            <person name="Jones T."/>
            <person name="Grant M."/>
            <person name="Ambacheew D."/>
            <person name="Muzemil S."/>
            <person name="Studholme D.J."/>
        </authorList>
    </citation>
    <scope>NUCLEOTIDE SEQUENCE [LARGE SCALE GENOMIC DNA]</scope>
</reference>
<organism evidence="2 3">
    <name type="scientific">Ensete ventricosum</name>
    <name type="common">Abyssinian banana</name>
    <name type="synonym">Musa ensete</name>
    <dbReference type="NCBI Taxonomy" id="4639"/>
    <lineage>
        <taxon>Eukaryota</taxon>
        <taxon>Viridiplantae</taxon>
        <taxon>Streptophyta</taxon>
        <taxon>Embryophyta</taxon>
        <taxon>Tracheophyta</taxon>
        <taxon>Spermatophyta</taxon>
        <taxon>Magnoliopsida</taxon>
        <taxon>Liliopsida</taxon>
        <taxon>Zingiberales</taxon>
        <taxon>Musaceae</taxon>
        <taxon>Ensete</taxon>
    </lineage>
</organism>
<sequence>MITMTAREKGVHEIIAAKRIRFPPLFLQEMLPVRRFLPSLPAREIRFVALWRKGEGVKKQARGFKTSEECDRRGPDKTPPKALPFHAPAAVCPDFTTCHFTDDLSVGQGKIQ</sequence>